<protein>
    <recommendedName>
        <fullName evidence="5">Peptidase M16 C-terminal domain-containing protein</fullName>
    </recommendedName>
</protein>
<dbReference type="NCBIfam" id="NF047421">
    <property type="entry name" value="YfmH_fam"/>
    <property type="match status" value="1"/>
</dbReference>
<evidence type="ECO:0000259" key="2">
    <source>
        <dbReference type="Pfam" id="PF05193"/>
    </source>
</evidence>
<dbReference type="InterPro" id="IPR011765">
    <property type="entry name" value="Pept_M16_N"/>
</dbReference>
<name>A0A1Y2T8F9_SYMTR</name>
<dbReference type="PANTHER" id="PTHR11851">
    <property type="entry name" value="METALLOPROTEASE"/>
    <property type="match status" value="1"/>
</dbReference>
<feature type="non-terminal residue" evidence="3">
    <location>
        <position position="1"/>
    </location>
</feature>
<feature type="domain" description="Peptidase M16 N-terminal" evidence="1">
    <location>
        <begin position="1"/>
        <end position="80"/>
    </location>
</feature>
<dbReference type="AlphaFoldDB" id="A0A1Y2T8F9"/>
<dbReference type="Proteomes" id="UP000194267">
    <property type="component" value="Unassembled WGS sequence"/>
</dbReference>
<evidence type="ECO:0000313" key="3">
    <source>
        <dbReference type="EMBL" id="OTA42056.1"/>
    </source>
</evidence>
<feature type="domain" description="Peptidase M16 C-terminal" evidence="2">
    <location>
        <begin position="87"/>
        <end position="268"/>
    </location>
</feature>
<dbReference type="GO" id="GO:0046872">
    <property type="term" value="F:metal ion binding"/>
    <property type="evidence" value="ECO:0007669"/>
    <property type="project" value="InterPro"/>
</dbReference>
<dbReference type="Pfam" id="PF00675">
    <property type="entry name" value="Peptidase_M16"/>
    <property type="match status" value="1"/>
</dbReference>
<evidence type="ECO:0008006" key="5">
    <source>
        <dbReference type="Google" id="ProtNLM"/>
    </source>
</evidence>
<organism evidence="3 4">
    <name type="scientific">Symbiobacterium thermophilum</name>
    <dbReference type="NCBI Taxonomy" id="2734"/>
    <lineage>
        <taxon>Bacteria</taxon>
        <taxon>Bacillati</taxon>
        <taxon>Bacillota</taxon>
        <taxon>Clostridia</taxon>
        <taxon>Eubacteriales</taxon>
        <taxon>Symbiobacteriaceae</taxon>
        <taxon>Symbiobacterium</taxon>
    </lineage>
</organism>
<dbReference type="InterPro" id="IPR050361">
    <property type="entry name" value="MPP/UQCRC_Complex"/>
</dbReference>
<sequence>TTYTHTVYHFTTAAHFPACLDLLLEFVQEPYFTPESVAREQGIIEQEIRMYMDDPGWRSSANLMEALFVRHPVRLDIAGTVESIRRIDPDLLYLCHRVFYHPSNMVLFVAGDLDPQAVVERARAAFARRRYPPRGPIQRCLPEEPQAIAERRRVQELVVSQPIFRLGFKEKRVGVTGRPLLERDLLTAIVLDVLVGKGSPLYTQLYESGLIDQRFGFGHEPGVTFGYTYLTGPTPDPAALEARLLEGLDRAREEGIAPEDFERARRKLVGRILNLMNDLEGLSYLFIDGFFKGIGLFDEIPALQSLTVEAANERLREHFDAAMAATSVIAPRS</sequence>
<reference evidence="4" key="1">
    <citation type="submission" date="2016-04" db="EMBL/GenBank/DDBJ databases">
        <authorList>
            <person name="Antunes L.P."/>
            <person name="Martins L.F."/>
            <person name="Pereira R.V."/>
            <person name="Thomas A.M."/>
            <person name="Barbosa D."/>
            <person name="Nascimento L."/>
            <person name="Silva G.M."/>
            <person name="Condomitti G.W."/>
            <person name="Digiampietri L.A."/>
            <person name="Lombardi K.C."/>
            <person name="Ramos P.L."/>
            <person name="Quaggio R.B."/>
            <person name="Oliveira J.C."/>
            <person name="Pascon R.C."/>
            <person name="Cruz J.B."/>
            <person name="Silva A.M."/>
            <person name="Setubal J.C."/>
        </authorList>
    </citation>
    <scope>NUCLEOTIDE SEQUENCE [LARGE SCALE GENOMIC DNA]</scope>
</reference>
<dbReference type="Gene3D" id="3.30.830.10">
    <property type="entry name" value="Metalloenzyme, LuxS/M16 peptidase-like"/>
    <property type="match status" value="2"/>
</dbReference>
<comment type="caution">
    <text evidence="3">The sequence shown here is derived from an EMBL/GenBank/DDBJ whole genome shotgun (WGS) entry which is preliminary data.</text>
</comment>
<dbReference type="InterPro" id="IPR007863">
    <property type="entry name" value="Peptidase_M16_C"/>
</dbReference>
<evidence type="ECO:0000259" key="1">
    <source>
        <dbReference type="Pfam" id="PF00675"/>
    </source>
</evidence>
<dbReference type="EMBL" id="LWLV01000093">
    <property type="protein sequence ID" value="OTA42056.1"/>
    <property type="molecule type" value="Genomic_DNA"/>
</dbReference>
<evidence type="ECO:0000313" key="4">
    <source>
        <dbReference type="Proteomes" id="UP000194267"/>
    </source>
</evidence>
<accession>A0A1Y2T8F9</accession>
<proteinExistence type="predicted"/>
<dbReference type="SUPFAM" id="SSF63411">
    <property type="entry name" value="LuxS/MPP-like metallohydrolase"/>
    <property type="match status" value="2"/>
</dbReference>
<dbReference type="InterPro" id="IPR011249">
    <property type="entry name" value="Metalloenz_LuxS/M16"/>
</dbReference>
<dbReference type="PANTHER" id="PTHR11851:SF134">
    <property type="entry name" value="ZINC-DEPENDENT PROTEASE"/>
    <property type="match status" value="1"/>
</dbReference>
<dbReference type="Pfam" id="PF05193">
    <property type="entry name" value="Peptidase_M16_C"/>
    <property type="match status" value="1"/>
</dbReference>
<gene>
    <name evidence="3" type="ORF">A6D92_01855</name>
</gene>